<feature type="transmembrane region" description="Helical" evidence="7">
    <location>
        <begin position="355"/>
        <end position="372"/>
    </location>
</feature>
<dbReference type="PANTHER" id="PTHR42718:SF46">
    <property type="entry name" value="BLR6921 PROTEIN"/>
    <property type="match status" value="1"/>
</dbReference>
<dbReference type="PANTHER" id="PTHR42718">
    <property type="entry name" value="MAJOR FACILITATOR SUPERFAMILY MULTIDRUG TRANSPORTER MFSC"/>
    <property type="match status" value="1"/>
</dbReference>
<keyword evidence="6 7" id="KW-0472">Membrane</keyword>
<keyword evidence="5 7" id="KW-1133">Transmembrane helix</keyword>
<keyword evidence="9" id="KW-0614">Plasmid</keyword>
<feature type="transmembrane region" description="Helical" evidence="7">
    <location>
        <begin position="78"/>
        <end position="101"/>
    </location>
</feature>
<keyword evidence="3" id="KW-1003">Cell membrane</keyword>
<dbReference type="CDD" id="cd17321">
    <property type="entry name" value="MFS_MMR_MDR_like"/>
    <property type="match status" value="1"/>
</dbReference>
<feature type="transmembrane region" description="Helical" evidence="7">
    <location>
        <begin position="265"/>
        <end position="289"/>
    </location>
</feature>
<dbReference type="Pfam" id="PF07690">
    <property type="entry name" value="MFS_1"/>
    <property type="match status" value="1"/>
</dbReference>
<dbReference type="PRINTS" id="PR01036">
    <property type="entry name" value="TCRTETB"/>
</dbReference>
<reference evidence="9 10" key="1">
    <citation type="submission" date="2021-12" db="EMBL/GenBank/DDBJ databases">
        <title>Genome sequencing of bacteria with rrn-lacking chromosome and rrn-plasmid.</title>
        <authorList>
            <person name="Anda M."/>
            <person name="Iwasaki W."/>
        </authorList>
    </citation>
    <scope>NUCLEOTIDE SEQUENCE [LARGE SCALE GENOMIC DNA]</scope>
    <source>
        <strain evidence="9 10">DSM 100852</strain>
        <plasmid evidence="9 10">pFA1</plasmid>
    </source>
</reference>
<evidence type="ECO:0000256" key="1">
    <source>
        <dbReference type="ARBA" id="ARBA00004651"/>
    </source>
</evidence>
<evidence type="ECO:0000256" key="3">
    <source>
        <dbReference type="ARBA" id="ARBA00022475"/>
    </source>
</evidence>
<evidence type="ECO:0000256" key="2">
    <source>
        <dbReference type="ARBA" id="ARBA00022448"/>
    </source>
</evidence>
<name>A0AAU9CQT1_9BACT</name>
<keyword evidence="2" id="KW-0813">Transport</keyword>
<dbReference type="RefSeq" id="WP_338394863.1">
    <property type="nucleotide sequence ID" value="NZ_AP025315.1"/>
</dbReference>
<evidence type="ECO:0000256" key="4">
    <source>
        <dbReference type="ARBA" id="ARBA00022692"/>
    </source>
</evidence>
<evidence type="ECO:0000313" key="10">
    <source>
        <dbReference type="Proteomes" id="UP001348817"/>
    </source>
</evidence>
<feature type="transmembrane region" description="Helical" evidence="7">
    <location>
        <begin position="136"/>
        <end position="161"/>
    </location>
</feature>
<feature type="transmembrane region" description="Helical" evidence="7">
    <location>
        <begin position="330"/>
        <end position="349"/>
    </location>
</feature>
<evidence type="ECO:0000256" key="5">
    <source>
        <dbReference type="ARBA" id="ARBA00022989"/>
    </source>
</evidence>
<feature type="domain" description="Major facilitator superfamily (MFS) profile" evidence="8">
    <location>
        <begin position="12"/>
        <end position="462"/>
    </location>
</feature>
<feature type="transmembrane region" description="Helical" evidence="7">
    <location>
        <begin position="437"/>
        <end position="458"/>
    </location>
</feature>
<dbReference type="PROSITE" id="PS50850">
    <property type="entry name" value="MFS"/>
    <property type="match status" value="1"/>
</dbReference>
<dbReference type="EMBL" id="AP025315">
    <property type="protein sequence ID" value="BDD11750.1"/>
    <property type="molecule type" value="Genomic_DNA"/>
</dbReference>
<feature type="transmembrane region" description="Helical" evidence="7">
    <location>
        <begin position="223"/>
        <end position="244"/>
    </location>
</feature>
<dbReference type="SUPFAM" id="SSF103473">
    <property type="entry name" value="MFS general substrate transporter"/>
    <property type="match status" value="1"/>
</dbReference>
<protein>
    <submittedName>
        <fullName evidence="9">MFS transporter</fullName>
    </submittedName>
</protein>
<dbReference type="KEGG" id="fax:FUAX_41820"/>
<keyword evidence="4 7" id="KW-0812">Transmembrane</keyword>
<feature type="transmembrane region" description="Helical" evidence="7">
    <location>
        <begin position="301"/>
        <end position="323"/>
    </location>
</feature>
<evidence type="ECO:0000313" key="9">
    <source>
        <dbReference type="EMBL" id="BDD11750.1"/>
    </source>
</evidence>
<accession>A0AAU9CQT1</accession>
<dbReference type="InterPro" id="IPR036259">
    <property type="entry name" value="MFS_trans_sf"/>
</dbReference>
<comment type="subcellular location">
    <subcellularLocation>
        <location evidence="1">Cell membrane</location>
        <topology evidence="1">Multi-pass membrane protein</topology>
    </subcellularLocation>
</comment>
<dbReference type="InterPro" id="IPR011701">
    <property type="entry name" value="MFS"/>
</dbReference>
<dbReference type="GO" id="GO:0022857">
    <property type="term" value="F:transmembrane transporter activity"/>
    <property type="evidence" value="ECO:0007669"/>
    <property type="project" value="InterPro"/>
</dbReference>
<feature type="transmembrane region" description="Helical" evidence="7">
    <location>
        <begin position="198"/>
        <end position="217"/>
    </location>
</feature>
<evidence type="ECO:0000259" key="8">
    <source>
        <dbReference type="PROSITE" id="PS50850"/>
    </source>
</evidence>
<dbReference type="GO" id="GO:0005886">
    <property type="term" value="C:plasma membrane"/>
    <property type="evidence" value="ECO:0007669"/>
    <property type="project" value="UniProtKB-SubCell"/>
</dbReference>
<dbReference type="InterPro" id="IPR020846">
    <property type="entry name" value="MFS_dom"/>
</dbReference>
<organism evidence="9 10">
    <name type="scientific">Fulvitalea axinellae</name>
    <dbReference type="NCBI Taxonomy" id="1182444"/>
    <lineage>
        <taxon>Bacteria</taxon>
        <taxon>Pseudomonadati</taxon>
        <taxon>Bacteroidota</taxon>
        <taxon>Cytophagia</taxon>
        <taxon>Cytophagales</taxon>
        <taxon>Persicobacteraceae</taxon>
        <taxon>Fulvitalea</taxon>
    </lineage>
</organism>
<feature type="transmembrane region" description="Helical" evidence="7">
    <location>
        <begin position="46"/>
        <end position="66"/>
    </location>
</feature>
<sequence length="476" mass="50280">MTLPKHRTPQGALACLALCVTLASLGTSIANVALPELARFFSVSVQGAQWIVLAYLLPLTVLVVNAGKIGDLLGRRKVLLFGLALFVFASLLCGFTPWYWALLLSRGAQGIGAAVLMALTLAVIRDIVPREKMGGAMGLIGTMSAIGTALGPSLGGFLVSVWGWRSLFFVLSPLGLLVLVLAYFYLPKDHEREKSSPAFDGLGTLFLAFTLLCYSLAMTVNRTAFGTENIAMLLLGVLALGLFIRIENKASFPLLKPELFADKQFVFNLLSNTVVASVMMSTLVVGPFYLSISLGLDEKDIGLVMASGPVMASISGVPAGMAVNRWGVKHTMLAGLGLMLLGSLSIIYFPDLFGPTGYVMALALLTPGYQMFQAANNTAVMMDTHTDQRGLIAAMLTLFRNVGLITGASVMGGIFAFSAGSAPLESLGPEAVSMGMGITFIVASSLVFICLLVAVFGIDQAIGTEALRTNKIKSNA</sequence>
<dbReference type="AlphaFoldDB" id="A0AAU9CQT1"/>
<evidence type="ECO:0000256" key="7">
    <source>
        <dbReference type="SAM" id="Phobius"/>
    </source>
</evidence>
<feature type="transmembrane region" description="Helical" evidence="7">
    <location>
        <begin position="107"/>
        <end position="124"/>
    </location>
</feature>
<gene>
    <name evidence="9" type="ORF">FUAX_41820</name>
</gene>
<keyword evidence="10" id="KW-1185">Reference proteome</keyword>
<dbReference type="Gene3D" id="1.20.1250.20">
    <property type="entry name" value="MFS general substrate transporter like domains"/>
    <property type="match status" value="1"/>
</dbReference>
<dbReference type="Gene3D" id="1.20.1720.10">
    <property type="entry name" value="Multidrug resistance protein D"/>
    <property type="match status" value="1"/>
</dbReference>
<geneLocation type="plasmid" evidence="9 10">
    <name>pFA1</name>
</geneLocation>
<feature type="transmembrane region" description="Helical" evidence="7">
    <location>
        <begin position="392"/>
        <end position="417"/>
    </location>
</feature>
<dbReference type="Proteomes" id="UP001348817">
    <property type="component" value="Plasmid pFA1"/>
</dbReference>
<proteinExistence type="predicted"/>
<feature type="transmembrane region" description="Helical" evidence="7">
    <location>
        <begin position="167"/>
        <end position="186"/>
    </location>
</feature>
<evidence type="ECO:0000256" key="6">
    <source>
        <dbReference type="ARBA" id="ARBA00023136"/>
    </source>
</evidence>